<dbReference type="InterPro" id="IPR051402">
    <property type="entry name" value="KPR-Related"/>
</dbReference>
<dbReference type="InterPro" id="IPR003710">
    <property type="entry name" value="ApbA"/>
</dbReference>
<evidence type="ECO:0000256" key="1">
    <source>
        <dbReference type="ARBA" id="ARBA00007870"/>
    </source>
</evidence>
<organism evidence="7 8">
    <name type="scientific">Corynebacterium callunae DSM 20147</name>
    <dbReference type="NCBI Taxonomy" id="1121353"/>
    <lineage>
        <taxon>Bacteria</taxon>
        <taxon>Bacillati</taxon>
        <taxon>Actinomycetota</taxon>
        <taxon>Actinomycetes</taxon>
        <taxon>Mycobacteriales</taxon>
        <taxon>Corynebacteriaceae</taxon>
        <taxon>Corynebacterium</taxon>
    </lineage>
</organism>
<evidence type="ECO:0000256" key="4">
    <source>
        <dbReference type="RuleBase" id="RU362068"/>
    </source>
</evidence>
<dbReference type="AlphaFoldDB" id="M1TQ43"/>
<dbReference type="NCBIfam" id="NF005091">
    <property type="entry name" value="PRK06522.2-2"/>
    <property type="match status" value="1"/>
</dbReference>
<name>M1TQ43_9CORY</name>
<feature type="domain" description="Ketopantoate reductase N-terminal" evidence="5">
    <location>
        <begin position="6"/>
        <end position="145"/>
    </location>
</feature>
<dbReference type="Proteomes" id="UP000011760">
    <property type="component" value="Chromosome"/>
</dbReference>
<dbReference type="eggNOG" id="COG1893">
    <property type="taxonomic scope" value="Bacteria"/>
</dbReference>
<dbReference type="GO" id="GO:0005737">
    <property type="term" value="C:cytoplasm"/>
    <property type="evidence" value="ECO:0007669"/>
    <property type="project" value="TreeGrafter"/>
</dbReference>
<dbReference type="KEGG" id="ccn:H924_05125"/>
<proteinExistence type="inferred from homology"/>
<keyword evidence="4" id="KW-0566">Pantothenate biosynthesis</keyword>
<dbReference type="InterPro" id="IPR013332">
    <property type="entry name" value="KPR_N"/>
</dbReference>
<feature type="domain" description="Ketopantoate reductase C-terminal" evidence="6">
    <location>
        <begin position="176"/>
        <end position="294"/>
    </location>
</feature>
<dbReference type="PATRIC" id="fig|1121353.3.peg.1050"/>
<dbReference type="NCBIfam" id="TIGR00745">
    <property type="entry name" value="apbA_panE"/>
    <property type="match status" value="1"/>
</dbReference>
<dbReference type="Pfam" id="PF02558">
    <property type="entry name" value="ApbA"/>
    <property type="match status" value="1"/>
</dbReference>
<protein>
    <recommendedName>
        <fullName evidence="4">2-dehydropantoate 2-reductase</fullName>
        <ecNumber evidence="4">1.1.1.169</ecNumber>
    </recommendedName>
    <alternativeName>
        <fullName evidence="4">Ketopantoate reductase</fullName>
    </alternativeName>
</protein>
<evidence type="ECO:0000313" key="8">
    <source>
        <dbReference type="Proteomes" id="UP000011760"/>
    </source>
</evidence>
<comment type="catalytic activity">
    <reaction evidence="4">
        <text>(R)-pantoate + NADP(+) = 2-dehydropantoate + NADPH + H(+)</text>
        <dbReference type="Rhea" id="RHEA:16233"/>
        <dbReference type="ChEBI" id="CHEBI:11561"/>
        <dbReference type="ChEBI" id="CHEBI:15378"/>
        <dbReference type="ChEBI" id="CHEBI:15980"/>
        <dbReference type="ChEBI" id="CHEBI:57783"/>
        <dbReference type="ChEBI" id="CHEBI:58349"/>
        <dbReference type="EC" id="1.1.1.169"/>
    </reaction>
</comment>
<evidence type="ECO:0000259" key="6">
    <source>
        <dbReference type="Pfam" id="PF08546"/>
    </source>
</evidence>
<gene>
    <name evidence="7" type="ORF">H924_05125</name>
</gene>
<dbReference type="PANTHER" id="PTHR21708:SF26">
    <property type="entry name" value="2-DEHYDROPANTOATE 2-REDUCTASE"/>
    <property type="match status" value="1"/>
</dbReference>
<keyword evidence="2 4" id="KW-0521">NADP</keyword>
<dbReference type="GO" id="GO:0015940">
    <property type="term" value="P:pantothenate biosynthetic process"/>
    <property type="evidence" value="ECO:0007669"/>
    <property type="project" value="UniProtKB-UniPathway"/>
</dbReference>
<dbReference type="InterPro" id="IPR036291">
    <property type="entry name" value="NAD(P)-bd_dom_sf"/>
</dbReference>
<dbReference type="Pfam" id="PF08546">
    <property type="entry name" value="ApbA_C"/>
    <property type="match status" value="1"/>
</dbReference>
<dbReference type="Gene3D" id="1.10.1040.10">
    <property type="entry name" value="N-(1-d-carboxylethyl)-l-norvaline Dehydrogenase, domain 2"/>
    <property type="match status" value="1"/>
</dbReference>
<evidence type="ECO:0000313" key="7">
    <source>
        <dbReference type="EMBL" id="AGG66471.1"/>
    </source>
</evidence>
<keyword evidence="3 4" id="KW-0560">Oxidoreductase</keyword>
<reference evidence="7 8" key="1">
    <citation type="submission" date="2013-02" db="EMBL/GenBank/DDBJ databases">
        <title>The complete genome sequence of Corynebacterium callunae DSM 20147.</title>
        <authorList>
            <person name="Ruckert C."/>
            <person name="Albersmeier A."/>
            <person name="Kalinowski J."/>
        </authorList>
    </citation>
    <scope>NUCLEOTIDE SEQUENCE [LARGE SCALE GENOMIC DNA]</scope>
    <source>
        <strain evidence="7 8">DSM 20147</strain>
    </source>
</reference>
<comment type="pathway">
    <text evidence="4">Cofactor biosynthesis; (R)-pantothenate biosynthesis; (R)-pantoate from 3-methyl-2-oxobutanoate: step 2/2.</text>
</comment>
<dbReference type="PANTHER" id="PTHR21708">
    <property type="entry name" value="PROBABLE 2-DEHYDROPANTOATE 2-REDUCTASE"/>
    <property type="match status" value="1"/>
</dbReference>
<evidence type="ECO:0000256" key="2">
    <source>
        <dbReference type="ARBA" id="ARBA00022857"/>
    </source>
</evidence>
<dbReference type="EC" id="1.1.1.169" evidence="4"/>
<comment type="similarity">
    <text evidence="1 4">Belongs to the ketopantoate reductase family.</text>
</comment>
<dbReference type="UniPathway" id="UPA00028">
    <property type="reaction ID" value="UER00004"/>
</dbReference>
<dbReference type="InterPro" id="IPR008927">
    <property type="entry name" value="6-PGluconate_DH-like_C_sf"/>
</dbReference>
<accession>M1TQ43</accession>
<dbReference type="InterPro" id="IPR013752">
    <property type="entry name" value="KPA_reductase"/>
</dbReference>
<dbReference type="FunFam" id="1.10.1040.10:FF:000017">
    <property type="entry name" value="2-dehydropantoate 2-reductase"/>
    <property type="match status" value="1"/>
</dbReference>
<dbReference type="HOGENOM" id="CLU_031468_6_1_11"/>
<dbReference type="Gene3D" id="3.40.50.720">
    <property type="entry name" value="NAD(P)-binding Rossmann-like Domain"/>
    <property type="match status" value="1"/>
</dbReference>
<evidence type="ECO:0000256" key="3">
    <source>
        <dbReference type="ARBA" id="ARBA00023002"/>
    </source>
</evidence>
<dbReference type="OrthoDB" id="9796561at2"/>
<dbReference type="SUPFAM" id="SSF51735">
    <property type="entry name" value="NAD(P)-binding Rossmann-fold domains"/>
    <property type="match status" value="1"/>
</dbReference>
<dbReference type="SUPFAM" id="SSF48179">
    <property type="entry name" value="6-phosphogluconate dehydrogenase C-terminal domain-like"/>
    <property type="match status" value="1"/>
</dbReference>
<dbReference type="EMBL" id="CP004354">
    <property type="protein sequence ID" value="AGG66471.1"/>
    <property type="molecule type" value="Genomic_DNA"/>
</dbReference>
<comment type="function">
    <text evidence="4">Catalyzes the NADPH-dependent reduction of ketopantoate into pantoic acid.</text>
</comment>
<dbReference type="InterPro" id="IPR013328">
    <property type="entry name" value="6PGD_dom2"/>
</dbReference>
<dbReference type="GO" id="GO:0008677">
    <property type="term" value="F:2-dehydropantoate 2-reductase activity"/>
    <property type="evidence" value="ECO:0007669"/>
    <property type="project" value="UniProtKB-EC"/>
</dbReference>
<evidence type="ECO:0000259" key="5">
    <source>
        <dbReference type="Pfam" id="PF02558"/>
    </source>
</evidence>
<sequence length="303" mass="32344">MADMKIAIIGAGAVGGYFGARLKEAGKDVTLVARGETLERLRSSGVAIQDPAGSRIVQVPVVANVQELEEVDVVLVATKALANSSTAKELLADISPQAIIATTQNAVEAPMQAASVVGEQRVWPGVVRGFFVHTGPAQVEFRGGPISFTFKDDGPKAQEFAQILQDAGIDGVAHPNIWVDIWEKAMFVTAFGGLGAFVEKPLGVLRTHFRTSLEALMEEIYQVAQASGVEMPSDSVARTMDFADHMPSQSTSSMQRDLLEGRASELDAQLGAICRAGEKFHIKTPFHDLLYAGLALKTENIAP</sequence>
<dbReference type="STRING" id="1121353.H924_05125"/>
<keyword evidence="8" id="KW-1185">Reference proteome</keyword>